<keyword evidence="4" id="KW-0812">Transmembrane</keyword>
<dbReference type="GO" id="GO:0005886">
    <property type="term" value="C:plasma membrane"/>
    <property type="evidence" value="ECO:0007669"/>
    <property type="project" value="TreeGrafter"/>
</dbReference>
<dbReference type="PANTHER" id="PTHR45138:SF9">
    <property type="entry name" value="DIGUANYLATE CYCLASE DGCM-RELATED"/>
    <property type="match status" value="1"/>
</dbReference>
<dbReference type="FunFam" id="3.30.70.270:FF:000001">
    <property type="entry name" value="Diguanylate cyclase domain protein"/>
    <property type="match status" value="1"/>
</dbReference>
<dbReference type="PATRIC" id="fig|1384054.3.peg.1445"/>
<feature type="transmembrane region" description="Helical" evidence="4">
    <location>
        <begin position="38"/>
        <end position="59"/>
    </location>
</feature>
<dbReference type="CDD" id="cd01949">
    <property type="entry name" value="GGDEF"/>
    <property type="match status" value="1"/>
</dbReference>
<reference evidence="6 7" key="1">
    <citation type="submission" date="2013-09" db="EMBL/GenBank/DDBJ databases">
        <title>Genome sequencing of Arenimonas malthae.</title>
        <authorList>
            <person name="Chen F."/>
            <person name="Wang G."/>
        </authorList>
    </citation>
    <scope>NUCLEOTIDE SEQUENCE [LARGE SCALE GENOMIC DNA]</scope>
    <source>
        <strain evidence="6 7">CC-JY-1</strain>
    </source>
</reference>
<dbReference type="OrthoDB" id="9803824at2"/>
<dbReference type="Pfam" id="PF00990">
    <property type="entry name" value="GGDEF"/>
    <property type="match status" value="1"/>
</dbReference>
<dbReference type="AlphaFoldDB" id="A0A091B8M6"/>
<keyword evidence="4" id="KW-1133">Transmembrane helix</keyword>
<dbReference type="eggNOG" id="COG3706">
    <property type="taxonomic scope" value="Bacteria"/>
</dbReference>
<feature type="transmembrane region" description="Helical" evidence="4">
    <location>
        <begin position="113"/>
        <end position="136"/>
    </location>
</feature>
<comment type="cofactor">
    <cofactor evidence="1">
        <name>Mg(2+)</name>
        <dbReference type="ChEBI" id="CHEBI:18420"/>
    </cofactor>
</comment>
<dbReference type="GO" id="GO:0052621">
    <property type="term" value="F:diguanylate cyclase activity"/>
    <property type="evidence" value="ECO:0007669"/>
    <property type="project" value="UniProtKB-EC"/>
</dbReference>
<name>A0A091B8M6_9GAMM</name>
<sequence length="342" mass="37366">MSVRPRFLPRLTYRFRVLGMGLAALPLGVVLHDLDAGWLAWAWVLGTCFAWPHLAYLLAVRSRDPYAAEARNFLIDSVFAGSWVPLVHFNLLPSAVLLTVATADKVNSGVPRLWLKALPGTLLAMLAVGLATGFAVDYPSRTAVVLACLPIMVIHTLAVSANLYRLMRRVQQQNQQLEELARRDSLTGLDSRGHWQAQARRQLERSTRDGAPSMLLLIDIDHFKAINDRFGHAAGDDVLRTLAALVRSTLPAGQVAGRLGGDEFAVLLPLGQAAAEREAERLREAVQAAVFQGQPGLAFSISLGLAEAPEGGDLRDWMEAADQALYRAKHGGRNRTEGRVMD</sequence>
<evidence type="ECO:0000256" key="3">
    <source>
        <dbReference type="ARBA" id="ARBA00034247"/>
    </source>
</evidence>
<evidence type="ECO:0000313" key="7">
    <source>
        <dbReference type="Proteomes" id="UP000029392"/>
    </source>
</evidence>
<comment type="catalytic activity">
    <reaction evidence="3">
        <text>2 GTP = 3',3'-c-di-GMP + 2 diphosphate</text>
        <dbReference type="Rhea" id="RHEA:24898"/>
        <dbReference type="ChEBI" id="CHEBI:33019"/>
        <dbReference type="ChEBI" id="CHEBI:37565"/>
        <dbReference type="ChEBI" id="CHEBI:58805"/>
        <dbReference type="EC" id="2.7.7.65"/>
    </reaction>
</comment>
<organism evidence="6 7">
    <name type="scientific">Arenimonas malthae CC-JY-1</name>
    <dbReference type="NCBI Taxonomy" id="1384054"/>
    <lineage>
        <taxon>Bacteria</taxon>
        <taxon>Pseudomonadati</taxon>
        <taxon>Pseudomonadota</taxon>
        <taxon>Gammaproteobacteria</taxon>
        <taxon>Lysobacterales</taxon>
        <taxon>Lysobacteraceae</taxon>
        <taxon>Arenimonas</taxon>
    </lineage>
</organism>
<evidence type="ECO:0000256" key="2">
    <source>
        <dbReference type="ARBA" id="ARBA00012528"/>
    </source>
</evidence>
<feature type="transmembrane region" description="Helical" evidence="4">
    <location>
        <begin position="79"/>
        <end position="101"/>
    </location>
</feature>
<dbReference type="STRING" id="1384054.N790_07210"/>
<gene>
    <name evidence="6" type="ORF">N790_07210</name>
</gene>
<evidence type="ECO:0000313" key="6">
    <source>
        <dbReference type="EMBL" id="KFN47852.1"/>
    </source>
</evidence>
<dbReference type="NCBIfam" id="TIGR00254">
    <property type="entry name" value="GGDEF"/>
    <property type="match status" value="1"/>
</dbReference>
<dbReference type="EMBL" id="AVCH01000157">
    <property type="protein sequence ID" value="KFN47852.1"/>
    <property type="molecule type" value="Genomic_DNA"/>
</dbReference>
<evidence type="ECO:0000256" key="1">
    <source>
        <dbReference type="ARBA" id="ARBA00001946"/>
    </source>
</evidence>
<dbReference type="PANTHER" id="PTHR45138">
    <property type="entry name" value="REGULATORY COMPONENTS OF SENSORY TRANSDUCTION SYSTEM"/>
    <property type="match status" value="1"/>
</dbReference>
<dbReference type="GO" id="GO:0043709">
    <property type="term" value="P:cell adhesion involved in single-species biofilm formation"/>
    <property type="evidence" value="ECO:0007669"/>
    <property type="project" value="TreeGrafter"/>
</dbReference>
<dbReference type="InterPro" id="IPR007894">
    <property type="entry name" value="MASE2"/>
</dbReference>
<dbReference type="Pfam" id="PF05230">
    <property type="entry name" value="MASE2"/>
    <property type="match status" value="1"/>
</dbReference>
<dbReference type="InterPro" id="IPR000160">
    <property type="entry name" value="GGDEF_dom"/>
</dbReference>
<dbReference type="GO" id="GO:1902201">
    <property type="term" value="P:negative regulation of bacterial-type flagellum-dependent cell motility"/>
    <property type="evidence" value="ECO:0007669"/>
    <property type="project" value="TreeGrafter"/>
</dbReference>
<dbReference type="InterPro" id="IPR043128">
    <property type="entry name" value="Rev_trsase/Diguanyl_cyclase"/>
</dbReference>
<evidence type="ECO:0000259" key="5">
    <source>
        <dbReference type="PROSITE" id="PS50887"/>
    </source>
</evidence>
<dbReference type="SUPFAM" id="SSF55073">
    <property type="entry name" value="Nucleotide cyclase"/>
    <property type="match status" value="1"/>
</dbReference>
<dbReference type="PROSITE" id="PS50887">
    <property type="entry name" value="GGDEF"/>
    <property type="match status" value="1"/>
</dbReference>
<dbReference type="InterPro" id="IPR050469">
    <property type="entry name" value="Diguanylate_Cyclase"/>
</dbReference>
<keyword evidence="4" id="KW-0472">Membrane</keyword>
<dbReference type="RefSeq" id="WP_043802963.1">
    <property type="nucleotide sequence ID" value="NZ_AVCH01000157.1"/>
</dbReference>
<feature type="transmembrane region" description="Helical" evidence="4">
    <location>
        <begin position="142"/>
        <end position="164"/>
    </location>
</feature>
<accession>A0A091B8M6</accession>
<evidence type="ECO:0000256" key="4">
    <source>
        <dbReference type="SAM" id="Phobius"/>
    </source>
</evidence>
<feature type="domain" description="GGDEF" evidence="5">
    <location>
        <begin position="211"/>
        <end position="341"/>
    </location>
</feature>
<feature type="transmembrane region" description="Helical" evidence="4">
    <location>
        <begin position="12"/>
        <end position="31"/>
    </location>
</feature>
<dbReference type="InterPro" id="IPR029787">
    <property type="entry name" value="Nucleotide_cyclase"/>
</dbReference>
<proteinExistence type="predicted"/>
<protein>
    <recommendedName>
        <fullName evidence="2">diguanylate cyclase</fullName>
        <ecNumber evidence="2">2.7.7.65</ecNumber>
    </recommendedName>
</protein>
<dbReference type="SMART" id="SM00267">
    <property type="entry name" value="GGDEF"/>
    <property type="match status" value="1"/>
</dbReference>
<dbReference type="Proteomes" id="UP000029392">
    <property type="component" value="Unassembled WGS sequence"/>
</dbReference>
<dbReference type="EC" id="2.7.7.65" evidence="2"/>
<keyword evidence="7" id="KW-1185">Reference proteome</keyword>
<comment type="caution">
    <text evidence="6">The sequence shown here is derived from an EMBL/GenBank/DDBJ whole genome shotgun (WGS) entry which is preliminary data.</text>
</comment>
<dbReference type="Gene3D" id="3.30.70.270">
    <property type="match status" value="1"/>
</dbReference>